<keyword evidence="9" id="KW-0119">Carbohydrate metabolism</keyword>
<evidence type="ECO:0000313" key="10">
    <source>
        <dbReference type="EnsemblMetazoa" id="XP_030836139"/>
    </source>
</evidence>
<evidence type="ECO:0000256" key="1">
    <source>
        <dbReference type="ARBA" id="ARBA00004323"/>
    </source>
</evidence>
<dbReference type="PANTHER" id="PTHR12137">
    <property type="entry name" value="CARBOHYDRATE SULFOTRANSFERASE"/>
    <property type="match status" value="1"/>
</dbReference>
<dbReference type="GO" id="GO:0016051">
    <property type="term" value="P:carbohydrate biosynthetic process"/>
    <property type="evidence" value="ECO:0007669"/>
    <property type="project" value="InterPro"/>
</dbReference>
<evidence type="ECO:0000313" key="11">
    <source>
        <dbReference type="Proteomes" id="UP000007110"/>
    </source>
</evidence>
<dbReference type="InParanoid" id="A0A7M7NGA3"/>
<accession>A0A7M7NGA3</accession>
<evidence type="ECO:0000256" key="6">
    <source>
        <dbReference type="ARBA" id="ARBA00023034"/>
    </source>
</evidence>
<keyword evidence="3 9" id="KW-0808">Transferase</keyword>
<dbReference type="KEGG" id="spu:115922139"/>
<keyword evidence="7" id="KW-0472">Membrane</keyword>
<dbReference type="GO" id="GO:0008146">
    <property type="term" value="F:sulfotransferase activity"/>
    <property type="evidence" value="ECO:0000318"/>
    <property type="project" value="GO_Central"/>
</dbReference>
<evidence type="ECO:0000256" key="2">
    <source>
        <dbReference type="ARBA" id="ARBA00006339"/>
    </source>
</evidence>
<proteinExistence type="inferred from homology"/>
<dbReference type="EC" id="2.8.2.-" evidence="9"/>
<keyword evidence="4" id="KW-0812">Transmembrane</keyword>
<evidence type="ECO:0000256" key="7">
    <source>
        <dbReference type="ARBA" id="ARBA00023136"/>
    </source>
</evidence>
<evidence type="ECO:0000256" key="9">
    <source>
        <dbReference type="RuleBase" id="RU364020"/>
    </source>
</evidence>
<keyword evidence="8 9" id="KW-0325">Glycoprotein</keyword>
<evidence type="ECO:0000256" key="4">
    <source>
        <dbReference type="ARBA" id="ARBA00022692"/>
    </source>
</evidence>
<dbReference type="RefSeq" id="XP_030836139.1">
    <property type="nucleotide sequence ID" value="XM_030980279.1"/>
</dbReference>
<dbReference type="Proteomes" id="UP000007110">
    <property type="component" value="Unassembled WGS sequence"/>
</dbReference>
<evidence type="ECO:0000256" key="5">
    <source>
        <dbReference type="ARBA" id="ARBA00022989"/>
    </source>
</evidence>
<dbReference type="InterPro" id="IPR018011">
    <property type="entry name" value="Carb_sulfotrans_8-10"/>
</dbReference>
<organism evidence="10 11">
    <name type="scientific">Strongylocentrotus purpuratus</name>
    <name type="common">Purple sea urchin</name>
    <dbReference type="NCBI Taxonomy" id="7668"/>
    <lineage>
        <taxon>Eukaryota</taxon>
        <taxon>Metazoa</taxon>
        <taxon>Echinodermata</taxon>
        <taxon>Eleutherozoa</taxon>
        <taxon>Echinozoa</taxon>
        <taxon>Echinoidea</taxon>
        <taxon>Euechinoidea</taxon>
        <taxon>Echinacea</taxon>
        <taxon>Camarodonta</taxon>
        <taxon>Echinidea</taxon>
        <taxon>Strongylocentrotidae</taxon>
        <taxon>Strongylocentrotus</taxon>
    </lineage>
</organism>
<keyword evidence="11" id="KW-1185">Reference proteome</keyword>
<reference evidence="10" key="2">
    <citation type="submission" date="2021-01" db="UniProtKB">
        <authorList>
            <consortium name="EnsemblMetazoa"/>
        </authorList>
    </citation>
    <scope>IDENTIFICATION</scope>
</reference>
<keyword evidence="6 9" id="KW-0333">Golgi apparatus</keyword>
<protein>
    <recommendedName>
        <fullName evidence="9">Carbohydrate sulfotransferase</fullName>
        <ecNumber evidence="9">2.8.2.-</ecNumber>
    </recommendedName>
</protein>
<dbReference type="EnsemblMetazoa" id="XM_030980279">
    <property type="protein sequence ID" value="XP_030836139"/>
    <property type="gene ID" value="LOC115922139"/>
</dbReference>
<dbReference type="OrthoDB" id="2019940at2759"/>
<dbReference type="AlphaFoldDB" id="A0A7M7NGA3"/>
<dbReference type="PANTHER" id="PTHR12137:SF54">
    <property type="entry name" value="CARBOHYDRATE SULFOTRANSFERASE"/>
    <property type="match status" value="1"/>
</dbReference>
<dbReference type="GeneID" id="115922139"/>
<comment type="subcellular location">
    <subcellularLocation>
        <location evidence="1 9">Golgi apparatus membrane</location>
        <topology evidence="1 9">Single-pass type II membrane protein</topology>
    </subcellularLocation>
</comment>
<sequence length="363" mass="42403">MGIHTFISRKKMLAFISLLTVSLALFIIKGFSDNISYLRNRYEPSTMRNVPKNKNTKMPGSLSVEDIQHKRRSHLRETCERLGAKKYSEIVDRLDADTLKKAGNIFVLDKYKTIFCYVPKTGCTTWKRMLLLLNGNINATEDISHEAVHYMAFEHIPTLRTFNLKDAQERLTNYSKFVFVREPFSRILSAFRDKFEVNNPIKNHYAPRMVKKSKNSGKTKDKNINVTFGNFVDYVSDPWNVLGDPAEEHWREMFRLCSPCQVPYDYIGHFETFKEDFRDSMQQITKGDNIMIPEPSNPTNSSRSAIFDKYYSQLSSLQLESLYKRLATDIELFNYQVPASIENRMNTSYSIWDSTDEKKEHHE</sequence>
<reference evidence="11" key="1">
    <citation type="submission" date="2015-02" db="EMBL/GenBank/DDBJ databases">
        <title>Genome sequencing for Strongylocentrotus purpuratus.</title>
        <authorList>
            <person name="Murali S."/>
            <person name="Liu Y."/>
            <person name="Vee V."/>
            <person name="English A."/>
            <person name="Wang M."/>
            <person name="Skinner E."/>
            <person name="Han Y."/>
            <person name="Muzny D.M."/>
            <person name="Worley K.C."/>
            <person name="Gibbs R.A."/>
        </authorList>
    </citation>
    <scope>NUCLEOTIDE SEQUENCE</scope>
</reference>
<dbReference type="Pfam" id="PF03567">
    <property type="entry name" value="Sulfotransfer_2"/>
    <property type="match status" value="1"/>
</dbReference>
<keyword evidence="5" id="KW-1133">Transmembrane helix</keyword>
<keyword evidence="9" id="KW-0735">Signal-anchor</keyword>
<dbReference type="GO" id="GO:0000139">
    <property type="term" value="C:Golgi membrane"/>
    <property type="evidence" value="ECO:0007669"/>
    <property type="project" value="UniProtKB-SubCell"/>
</dbReference>
<evidence type="ECO:0000256" key="8">
    <source>
        <dbReference type="ARBA" id="ARBA00023180"/>
    </source>
</evidence>
<name>A0A7M7NGA3_STRPU</name>
<dbReference type="InterPro" id="IPR005331">
    <property type="entry name" value="Sulfotransferase"/>
</dbReference>
<evidence type="ECO:0000256" key="3">
    <source>
        <dbReference type="ARBA" id="ARBA00022679"/>
    </source>
</evidence>
<comment type="similarity">
    <text evidence="2 9">Belongs to the sulfotransferase 2 family.</text>
</comment>
<dbReference type="OMA" id="SHEAVHY"/>